<keyword evidence="5" id="KW-0808">Transferase</keyword>
<feature type="binding site" evidence="17">
    <location>
        <position position="24"/>
    </location>
    <ligand>
        <name>ATP</name>
        <dbReference type="ChEBI" id="CHEBI:30616"/>
    </ligand>
</feature>
<feature type="transmembrane region" description="Helical" evidence="19">
    <location>
        <begin position="92"/>
        <end position="113"/>
    </location>
</feature>
<gene>
    <name evidence="20" type="ORF">M622_17945</name>
</gene>
<evidence type="ECO:0000256" key="6">
    <source>
        <dbReference type="ARBA" id="ARBA00022692"/>
    </source>
</evidence>
<dbReference type="Gene3D" id="1.10.287.3610">
    <property type="match status" value="1"/>
</dbReference>
<evidence type="ECO:0000256" key="12">
    <source>
        <dbReference type="ARBA" id="ARBA00023136"/>
    </source>
</evidence>
<evidence type="ECO:0000313" key="21">
    <source>
        <dbReference type="Proteomes" id="UP000015455"/>
    </source>
</evidence>
<evidence type="ECO:0000313" key="20">
    <source>
        <dbReference type="EMBL" id="EPZ14668.1"/>
    </source>
</evidence>
<evidence type="ECO:0000256" key="5">
    <source>
        <dbReference type="ARBA" id="ARBA00022679"/>
    </source>
</evidence>
<keyword evidence="6 19" id="KW-0812">Transmembrane</keyword>
<evidence type="ECO:0000256" key="18">
    <source>
        <dbReference type="PIRSR" id="PIRSR600829-4"/>
    </source>
</evidence>
<evidence type="ECO:0000256" key="2">
    <source>
        <dbReference type="ARBA" id="ARBA00005967"/>
    </source>
</evidence>
<protein>
    <recommendedName>
        <fullName evidence="22">Diacylglycerol kinase</fullName>
    </recommendedName>
</protein>
<evidence type="ECO:0000256" key="4">
    <source>
        <dbReference type="ARBA" id="ARBA00022516"/>
    </source>
</evidence>
<reference evidence="20 21" key="1">
    <citation type="submission" date="2013-06" db="EMBL/GenBank/DDBJ databases">
        <title>Draft genome sequence of Thauera terpenica.</title>
        <authorList>
            <person name="Liu B."/>
            <person name="Frostegard A.H."/>
            <person name="Shapleigh J.P."/>
        </authorList>
    </citation>
    <scope>NUCLEOTIDE SEQUENCE [LARGE SCALE GENOMIC DNA]</scope>
    <source>
        <strain evidence="20 21">58Eu</strain>
    </source>
</reference>
<keyword evidence="18" id="KW-0479">Metal-binding</keyword>
<keyword evidence="21" id="KW-1185">Reference proteome</keyword>
<dbReference type="InterPro" id="IPR000829">
    <property type="entry name" value="DAGK"/>
</dbReference>
<evidence type="ECO:0008006" key="22">
    <source>
        <dbReference type="Google" id="ProtNLM"/>
    </source>
</evidence>
<dbReference type="STRING" id="1348657.M622_17945"/>
<comment type="cofactor">
    <cofactor evidence="18">
        <name>Mg(2+)</name>
        <dbReference type="ChEBI" id="CHEBI:18420"/>
    </cofactor>
    <text evidence="18">Mn(2+), Zn(2+), Cd(2+) and Co(2+) support activity to lesser extents.</text>
</comment>
<evidence type="ECO:0000256" key="11">
    <source>
        <dbReference type="ARBA" id="ARBA00023098"/>
    </source>
</evidence>
<dbReference type="PATRIC" id="fig|1348657.5.peg.2856"/>
<feature type="binding site" evidence="17">
    <location>
        <begin position="90"/>
        <end position="91"/>
    </location>
    <ligand>
        <name>ATP</name>
        <dbReference type="ChEBI" id="CHEBI:30616"/>
    </ligand>
</feature>
<evidence type="ECO:0000256" key="19">
    <source>
        <dbReference type="SAM" id="Phobius"/>
    </source>
</evidence>
<evidence type="ECO:0000256" key="7">
    <source>
        <dbReference type="ARBA" id="ARBA00022741"/>
    </source>
</evidence>
<evidence type="ECO:0000256" key="10">
    <source>
        <dbReference type="ARBA" id="ARBA00022989"/>
    </source>
</evidence>
<feature type="binding site" evidence="18">
    <location>
        <position position="24"/>
    </location>
    <ligand>
        <name>a divalent metal cation</name>
        <dbReference type="ChEBI" id="CHEBI:60240"/>
    </ligand>
</feature>
<dbReference type="AlphaFoldDB" id="T0AVS8"/>
<dbReference type="Pfam" id="PF01219">
    <property type="entry name" value="DAGK_prokar"/>
    <property type="match status" value="1"/>
</dbReference>
<dbReference type="OrthoDB" id="9796011at2"/>
<keyword evidence="13" id="KW-0594">Phospholipid biosynthesis</keyword>
<keyword evidence="4" id="KW-0444">Lipid biosynthesis</keyword>
<dbReference type="Proteomes" id="UP000015455">
    <property type="component" value="Unassembled WGS sequence"/>
</dbReference>
<evidence type="ECO:0000256" key="16">
    <source>
        <dbReference type="PIRSR" id="PIRSR600829-2"/>
    </source>
</evidence>
<keyword evidence="3" id="KW-1003">Cell membrane</keyword>
<dbReference type="PANTHER" id="PTHR34299:SF1">
    <property type="entry name" value="DIACYLGLYCEROL KINASE"/>
    <property type="match status" value="1"/>
</dbReference>
<feature type="transmembrane region" description="Helical" evidence="19">
    <location>
        <begin position="49"/>
        <end position="71"/>
    </location>
</feature>
<dbReference type="InterPro" id="IPR036945">
    <property type="entry name" value="DAGK_sf"/>
</dbReference>
<sequence>MKGQGFTRRLGFALQGLKRATGSERSLRTHLGAAAGVLLVLLLTQPAPLWWAVLGLAVGIVLMAELFNSALETLIDHVHPEHHPEVGAAKDIAAAAVLLASIAAVVAGLAFAVDCLSG</sequence>
<feature type="binding site" evidence="17">
    <location>
        <begin position="81"/>
        <end position="83"/>
    </location>
    <ligand>
        <name>ATP</name>
        <dbReference type="ChEBI" id="CHEBI:30616"/>
    </ligand>
</feature>
<evidence type="ECO:0000256" key="9">
    <source>
        <dbReference type="ARBA" id="ARBA00022840"/>
    </source>
</evidence>
<keyword evidence="11" id="KW-0443">Lipid metabolism</keyword>
<evidence type="ECO:0000256" key="8">
    <source>
        <dbReference type="ARBA" id="ARBA00022777"/>
    </source>
</evidence>
<feature type="transmembrane region" description="Helical" evidence="19">
    <location>
        <begin position="27"/>
        <end position="43"/>
    </location>
</feature>
<feature type="binding site" evidence="17">
    <location>
        <position position="72"/>
    </location>
    <ligand>
        <name>ATP</name>
        <dbReference type="ChEBI" id="CHEBI:30616"/>
    </ligand>
</feature>
<comment type="caution">
    <text evidence="20">The sequence shown here is derived from an EMBL/GenBank/DDBJ whole genome shotgun (WGS) entry which is preliminary data.</text>
</comment>
<feature type="binding site" evidence="18">
    <location>
        <position position="72"/>
    </location>
    <ligand>
        <name>a divalent metal cation</name>
        <dbReference type="ChEBI" id="CHEBI:60240"/>
    </ligand>
</feature>
<dbReference type="GO" id="GO:0005886">
    <property type="term" value="C:plasma membrane"/>
    <property type="evidence" value="ECO:0007669"/>
    <property type="project" value="UniProtKB-SubCell"/>
</dbReference>
<dbReference type="PANTHER" id="PTHR34299">
    <property type="entry name" value="DIACYLGLYCEROL KINASE"/>
    <property type="match status" value="1"/>
</dbReference>
<keyword evidence="7 17" id="KW-0547">Nucleotide-binding</keyword>
<keyword evidence="14" id="KW-1208">Phospholipid metabolism</keyword>
<proteinExistence type="inferred from homology"/>
<evidence type="ECO:0000256" key="15">
    <source>
        <dbReference type="PIRSR" id="PIRSR600829-1"/>
    </source>
</evidence>
<evidence type="ECO:0000256" key="14">
    <source>
        <dbReference type="ARBA" id="ARBA00023264"/>
    </source>
</evidence>
<dbReference type="GO" id="GO:0008654">
    <property type="term" value="P:phospholipid biosynthetic process"/>
    <property type="evidence" value="ECO:0007669"/>
    <property type="project" value="UniProtKB-KW"/>
</dbReference>
<comment type="similarity">
    <text evidence="2">Belongs to the bacterial diacylglycerol kinase family.</text>
</comment>
<dbReference type="EMBL" id="ATJV01000072">
    <property type="protein sequence ID" value="EPZ14668.1"/>
    <property type="molecule type" value="Genomic_DNA"/>
</dbReference>
<keyword evidence="12 19" id="KW-0472">Membrane</keyword>
<dbReference type="RefSeq" id="WP_021250259.1">
    <property type="nucleotide sequence ID" value="NZ_ATJV01000072.1"/>
</dbReference>
<keyword evidence="18" id="KW-0460">Magnesium</keyword>
<comment type="subcellular location">
    <subcellularLocation>
        <location evidence="1">Cell membrane</location>
        <topology evidence="1">Multi-pass membrane protein</topology>
    </subcellularLocation>
</comment>
<evidence type="ECO:0000256" key="13">
    <source>
        <dbReference type="ARBA" id="ARBA00023209"/>
    </source>
</evidence>
<feature type="active site" description="Proton acceptor" evidence="15">
    <location>
        <position position="65"/>
    </location>
</feature>
<organism evidence="20 21">
    <name type="scientific">Thauera terpenica 58Eu</name>
    <dbReference type="NCBI Taxonomy" id="1348657"/>
    <lineage>
        <taxon>Bacteria</taxon>
        <taxon>Pseudomonadati</taxon>
        <taxon>Pseudomonadota</taxon>
        <taxon>Betaproteobacteria</taxon>
        <taxon>Rhodocyclales</taxon>
        <taxon>Zoogloeaceae</taxon>
        <taxon>Thauera</taxon>
    </lineage>
</organism>
<keyword evidence="10 19" id="KW-1133">Transmembrane helix</keyword>
<keyword evidence="9 17" id="KW-0067">ATP-binding</keyword>
<name>T0AVS8_9RHOO</name>
<dbReference type="eggNOG" id="COG0818">
    <property type="taxonomic scope" value="Bacteria"/>
</dbReference>
<accession>T0AVS8</accession>
<dbReference type="GO" id="GO:0046872">
    <property type="term" value="F:metal ion binding"/>
    <property type="evidence" value="ECO:0007669"/>
    <property type="project" value="UniProtKB-KW"/>
</dbReference>
<evidence type="ECO:0000256" key="17">
    <source>
        <dbReference type="PIRSR" id="PIRSR600829-3"/>
    </source>
</evidence>
<keyword evidence="8" id="KW-0418">Kinase</keyword>
<dbReference type="GO" id="GO:0005524">
    <property type="term" value="F:ATP binding"/>
    <property type="evidence" value="ECO:0007669"/>
    <property type="project" value="UniProtKB-KW"/>
</dbReference>
<evidence type="ECO:0000256" key="3">
    <source>
        <dbReference type="ARBA" id="ARBA00022475"/>
    </source>
</evidence>
<dbReference type="CDD" id="cd14263">
    <property type="entry name" value="DAGK_IM_like"/>
    <property type="match status" value="1"/>
</dbReference>
<evidence type="ECO:0000256" key="1">
    <source>
        <dbReference type="ARBA" id="ARBA00004651"/>
    </source>
</evidence>
<feature type="binding site" evidence="16">
    <location>
        <position position="65"/>
    </location>
    <ligand>
        <name>substrate</name>
    </ligand>
</feature>
<dbReference type="GO" id="GO:0016301">
    <property type="term" value="F:kinase activity"/>
    <property type="evidence" value="ECO:0007669"/>
    <property type="project" value="UniProtKB-KW"/>
</dbReference>